<reference evidence="2 3" key="1">
    <citation type="submission" date="2020-01" db="EMBL/GenBank/DDBJ databases">
        <title>Insect and environment-associated Actinomycetes.</title>
        <authorList>
            <person name="Currrie C."/>
            <person name="Chevrette M."/>
            <person name="Carlson C."/>
            <person name="Stubbendieck R."/>
            <person name="Wendt-Pienkowski E."/>
        </authorList>
    </citation>
    <scope>NUCLEOTIDE SEQUENCE [LARGE SCALE GENOMIC DNA]</scope>
    <source>
        <strain evidence="2 3">SID14438</strain>
    </source>
</reference>
<feature type="non-terminal residue" evidence="2">
    <location>
        <position position="1"/>
    </location>
</feature>
<organism evidence="2 3">
    <name type="scientific">Streptomyces microflavus</name>
    <name type="common">Streptomyces lipmanii</name>
    <dbReference type="NCBI Taxonomy" id="1919"/>
    <lineage>
        <taxon>Bacteria</taxon>
        <taxon>Bacillati</taxon>
        <taxon>Actinomycetota</taxon>
        <taxon>Actinomycetes</taxon>
        <taxon>Kitasatosporales</taxon>
        <taxon>Streptomycetaceae</taxon>
        <taxon>Streptomyces</taxon>
    </lineage>
</organism>
<comment type="caution">
    <text evidence="2">The sequence shown here is derived from an EMBL/GenBank/DDBJ whole genome shotgun (WGS) entry which is preliminary data.</text>
</comment>
<dbReference type="InterPro" id="IPR000215">
    <property type="entry name" value="Serpin_fam"/>
</dbReference>
<dbReference type="Gene3D" id="3.30.497.10">
    <property type="entry name" value="Antithrombin, subunit I, domain 2"/>
    <property type="match status" value="1"/>
</dbReference>
<dbReference type="GO" id="GO:0004867">
    <property type="term" value="F:serine-type endopeptidase inhibitor activity"/>
    <property type="evidence" value="ECO:0007669"/>
    <property type="project" value="InterPro"/>
</dbReference>
<feature type="domain" description="Serpin" evidence="1">
    <location>
        <begin position="7"/>
        <end position="83"/>
    </location>
</feature>
<dbReference type="Gene3D" id="2.30.39.10">
    <property type="entry name" value="Alpha-1-antitrypsin, domain 1"/>
    <property type="match status" value="1"/>
</dbReference>
<dbReference type="InterPro" id="IPR036186">
    <property type="entry name" value="Serpin_sf"/>
</dbReference>
<evidence type="ECO:0000313" key="2">
    <source>
        <dbReference type="EMBL" id="NEB68351.1"/>
    </source>
</evidence>
<keyword evidence="2" id="KW-0378">Hydrolase</keyword>
<evidence type="ECO:0000313" key="3">
    <source>
        <dbReference type="Proteomes" id="UP000471648"/>
    </source>
</evidence>
<protein>
    <submittedName>
        <fullName evidence="2">Serine protease</fullName>
    </submittedName>
</protein>
<accession>A0A6N9VE83</accession>
<dbReference type="PANTHER" id="PTHR11461:SF211">
    <property type="entry name" value="GH10112P-RELATED"/>
    <property type="match status" value="1"/>
</dbReference>
<evidence type="ECO:0000259" key="1">
    <source>
        <dbReference type="Pfam" id="PF00079"/>
    </source>
</evidence>
<gene>
    <name evidence="2" type="ORF">G3I39_15045</name>
</gene>
<dbReference type="RefSeq" id="WP_239110875.1">
    <property type="nucleotide sequence ID" value="NZ_JAAGME010000614.1"/>
</dbReference>
<keyword evidence="2" id="KW-0645">Protease</keyword>
<dbReference type="GO" id="GO:0008233">
    <property type="term" value="F:peptidase activity"/>
    <property type="evidence" value="ECO:0007669"/>
    <property type="project" value="UniProtKB-KW"/>
</dbReference>
<sequence length="94" mass="9785">IRLATSDAADFSGLSPEPLTISDVVQEAVLKVAEEGVEAAAVTVVAMRAAGAARPPQRVLNLAFDRPFGIVVLPADSDVPLFTAWQADTPADRA</sequence>
<dbReference type="EMBL" id="JAAGME010000614">
    <property type="protein sequence ID" value="NEB68351.1"/>
    <property type="molecule type" value="Genomic_DNA"/>
</dbReference>
<dbReference type="InterPro" id="IPR042178">
    <property type="entry name" value="Serpin_sf_1"/>
</dbReference>
<proteinExistence type="predicted"/>
<dbReference type="GO" id="GO:0006508">
    <property type="term" value="P:proteolysis"/>
    <property type="evidence" value="ECO:0007669"/>
    <property type="project" value="UniProtKB-KW"/>
</dbReference>
<dbReference type="InterPro" id="IPR042185">
    <property type="entry name" value="Serpin_sf_2"/>
</dbReference>
<dbReference type="AlphaFoldDB" id="A0A6N9VE83"/>
<dbReference type="InterPro" id="IPR023796">
    <property type="entry name" value="Serpin_dom"/>
</dbReference>
<dbReference type="Proteomes" id="UP000471648">
    <property type="component" value="Unassembled WGS sequence"/>
</dbReference>
<dbReference type="SUPFAM" id="SSF56574">
    <property type="entry name" value="Serpins"/>
    <property type="match status" value="1"/>
</dbReference>
<dbReference type="PANTHER" id="PTHR11461">
    <property type="entry name" value="SERINE PROTEASE INHIBITOR, SERPIN"/>
    <property type="match status" value="1"/>
</dbReference>
<name>A0A6N9VE83_STRMI</name>
<dbReference type="GO" id="GO:0005615">
    <property type="term" value="C:extracellular space"/>
    <property type="evidence" value="ECO:0007669"/>
    <property type="project" value="InterPro"/>
</dbReference>
<dbReference type="Pfam" id="PF00079">
    <property type="entry name" value="Serpin"/>
    <property type="match status" value="1"/>
</dbReference>